<dbReference type="PROSITE" id="PS51726">
    <property type="entry name" value="MYST_HAT"/>
    <property type="match status" value="1"/>
</dbReference>
<evidence type="ECO:0000313" key="7">
    <source>
        <dbReference type="EMBL" id="ETN77810.1"/>
    </source>
</evidence>
<dbReference type="InterPro" id="IPR040706">
    <property type="entry name" value="Zf-MYST"/>
</dbReference>
<gene>
    <name evidence="7" type="ORF">NECAME_10790</name>
</gene>
<dbReference type="GO" id="GO:0006357">
    <property type="term" value="P:regulation of transcription by RNA polymerase II"/>
    <property type="evidence" value="ECO:0007669"/>
    <property type="project" value="TreeGrafter"/>
</dbReference>
<evidence type="ECO:0000313" key="8">
    <source>
        <dbReference type="Proteomes" id="UP000053676"/>
    </source>
</evidence>
<dbReference type="InterPro" id="IPR050603">
    <property type="entry name" value="MYST_HAT"/>
</dbReference>
<dbReference type="GO" id="GO:0003682">
    <property type="term" value="F:chromatin binding"/>
    <property type="evidence" value="ECO:0007669"/>
    <property type="project" value="TreeGrafter"/>
</dbReference>
<dbReference type="FunFam" id="3.30.60.60:FF:000001">
    <property type="entry name" value="Histone acetyltransferase"/>
    <property type="match status" value="1"/>
</dbReference>
<dbReference type="Pfam" id="PF17772">
    <property type="entry name" value="zf-MYST"/>
    <property type="match status" value="1"/>
</dbReference>
<dbReference type="OrthoDB" id="787137at2759"/>
<dbReference type="AlphaFoldDB" id="W2T730"/>
<name>W2T730_NECAM</name>
<keyword evidence="4" id="KW-0007">Acetylation</keyword>
<dbReference type="Proteomes" id="UP000053676">
    <property type="component" value="Unassembled WGS sequence"/>
</dbReference>
<feature type="non-terminal residue" evidence="7">
    <location>
        <position position="1"/>
    </location>
</feature>
<dbReference type="EC" id="2.3.1.48" evidence="2"/>
<evidence type="ECO:0000256" key="5">
    <source>
        <dbReference type="SAM" id="MobiDB-lite"/>
    </source>
</evidence>
<evidence type="ECO:0000256" key="4">
    <source>
        <dbReference type="ARBA" id="ARBA00022990"/>
    </source>
</evidence>
<evidence type="ECO:0000256" key="3">
    <source>
        <dbReference type="ARBA" id="ARBA00022679"/>
    </source>
</evidence>
<comment type="similarity">
    <text evidence="1">Belongs to the MYST (SAS/MOZ) family.</text>
</comment>
<organism evidence="7 8">
    <name type="scientific">Necator americanus</name>
    <name type="common">Human hookworm</name>
    <dbReference type="NCBI Taxonomy" id="51031"/>
    <lineage>
        <taxon>Eukaryota</taxon>
        <taxon>Metazoa</taxon>
        <taxon>Ecdysozoa</taxon>
        <taxon>Nematoda</taxon>
        <taxon>Chromadorea</taxon>
        <taxon>Rhabditida</taxon>
        <taxon>Rhabditina</taxon>
        <taxon>Rhabditomorpha</taxon>
        <taxon>Strongyloidea</taxon>
        <taxon>Ancylostomatidae</taxon>
        <taxon>Bunostominae</taxon>
        <taxon>Necator</taxon>
    </lineage>
</organism>
<dbReference type="EMBL" id="KI660150">
    <property type="protein sequence ID" value="ETN77810.1"/>
    <property type="molecule type" value="Genomic_DNA"/>
</dbReference>
<dbReference type="STRING" id="51031.W2T730"/>
<accession>W2T730</accession>
<sequence length="167" mass="19305">GNTGGNDDVLACTASPSGEKENYQSADKEGKIPITEEAQRLFDNVQLRTQESIDKAIREIASTMKDPTEEPRWPLAIRIGSYEISTWYSAPYPQEYAHVPMLHICEFCLKYMKTETILVQHVVSAFLLKPDILSYFLEVCFRFIFHYILTKEFCRIVNICSEKKRKK</sequence>
<feature type="compositionally biased region" description="Basic and acidic residues" evidence="5">
    <location>
        <begin position="18"/>
        <end position="30"/>
    </location>
</feature>
<evidence type="ECO:0000256" key="1">
    <source>
        <dbReference type="ARBA" id="ARBA00010107"/>
    </source>
</evidence>
<protein>
    <recommendedName>
        <fullName evidence="2">histone acetyltransferase</fullName>
        <ecNumber evidence="2">2.3.1.48</ecNumber>
    </recommendedName>
</protein>
<dbReference type="GO" id="GO:0005634">
    <property type="term" value="C:nucleus"/>
    <property type="evidence" value="ECO:0007669"/>
    <property type="project" value="TreeGrafter"/>
</dbReference>
<dbReference type="PANTHER" id="PTHR10615">
    <property type="entry name" value="HISTONE ACETYLTRANSFERASE"/>
    <property type="match status" value="1"/>
</dbReference>
<feature type="region of interest" description="Disordered" evidence="5">
    <location>
        <begin position="1"/>
        <end position="30"/>
    </location>
</feature>
<dbReference type="GO" id="GO:0000785">
    <property type="term" value="C:chromatin"/>
    <property type="evidence" value="ECO:0007669"/>
    <property type="project" value="TreeGrafter"/>
</dbReference>
<dbReference type="GO" id="GO:0003712">
    <property type="term" value="F:transcription coregulator activity"/>
    <property type="evidence" value="ECO:0007669"/>
    <property type="project" value="TreeGrafter"/>
</dbReference>
<dbReference type="PANTHER" id="PTHR10615:SF217">
    <property type="entry name" value="HISTONE ACETYLTRANSFERASE"/>
    <property type="match status" value="1"/>
</dbReference>
<feature type="domain" description="MYST-type HAT" evidence="6">
    <location>
        <begin position="69"/>
        <end position="167"/>
    </location>
</feature>
<dbReference type="InterPro" id="IPR016181">
    <property type="entry name" value="Acyl_CoA_acyltransferase"/>
</dbReference>
<evidence type="ECO:0000259" key="6">
    <source>
        <dbReference type="PROSITE" id="PS51726"/>
    </source>
</evidence>
<proteinExistence type="inferred from homology"/>
<reference evidence="7" key="1">
    <citation type="submission" date="2013-04" db="EMBL/GenBank/DDBJ databases">
        <title>Draft genome of the hookworm Necator americanus.</title>
        <authorList>
            <person name="Mitreva M."/>
        </authorList>
    </citation>
    <scope>NUCLEOTIDE SEQUENCE</scope>
</reference>
<keyword evidence="8" id="KW-1185">Reference proteome</keyword>
<dbReference type="InterPro" id="IPR002717">
    <property type="entry name" value="HAT_MYST-type"/>
</dbReference>
<dbReference type="SUPFAM" id="SSF55729">
    <property type="entry name" value="Acyl-CoA N-acyltransferases (Nat)"/>
    <property type="match status" value="1"/>
</dbReference>
<dbReference type="KEGG" id="nai:NECAME_10790"/>
<dbReference type="GO" id="GO:0004402">
    <property type="term" value="F:histone acetyltransferase activity"/>
    <property type="evidence" value="ECO:0007669"/>
    <property type="project" value="InterPro"/>
</dbReference>
<keyword evidence="3" id="KW-0808">Transferase</keyword>
<dbReference type="Gene3D" id="3.30.60.60">
    <property type="entry name" value="N-acetyl transferase-like"/>
    <property type="match status" value="1"/>
</dbReference>
<evidence type="ECO:0000256" key="2">
    <source>
        <dbReference type="ARBA" id="ARBA00013184"/>
    </source>
</evidence>